<evidence type="ECO:0000313" key="8">
    <source>
        <dbReference type="EMBL" id="PWE85527.1"/>
    </source>
</evidence>
<dbReference type="SUPFAM" id="SSF55785">
    <property type="entry name" value="PYP-like sensor domain (PAS domain)"/>
    <property type="match status" value="1"/>
</dbReference>
<dbReference type="InterPro" id="IPR000014">
    <property type="entry name" value="PAS"/>
</dbReference>
<feature type="domain" description="PAS" evidence="7">
    <location>
        <begin position="49"/>
        <end position="101"/>
    </location>
</feature>
<name>A0A2V1JLN6_EUBRA</name>
<dbReference type="InterPro" id="IPR035965">
    <property type="entry name" value="PAS-like_dom_sf"/>
</dbReference>
<dbReference type="PROSITE" id="PS50112">
    <property type="entry name" value="PAS"/>
    <property type="match status" value="1"/>
</dbReference>
<accession>A0A2V1JLN6</accession>
<dbReference type="InterPro" id="IPR013767">
    <property type="entry name" value="PAS_fold"/>
</dbReference>
<dbReference type="CDD" id="cd00130">
    <property type="entry name" value="PAS"/>
    <property type="match status" value="1"/>
</dbReference>
<dbReference type="GO" id="GO:0006355">
    <property type="term" value="P:regulation of DNA-templated transcription"/>
    <property type="evidence" value="ECO:0007669"/>
    <property type="project" value="InterPro"/>
</dbReference>
<dbReference type="SUPFAM" id="SSF52540">
    <property type="entry name" value="P-loop containing nucleoside triphosphate hydrolases"/>
    <property type="match status" value="1"/>
</dbReference>
<dbReference type="InterPro" id="IPR003593">
    <property type="entry name" value="AAA+_ATPase"/>
</dbReference>
<dbReference type="InterPro" id="IPR025943">
    <property type="entry name" value="Sigma_54_int_dom_ATP-bd_2"/>
</dbReference>
<proteinExistence type="predicted"/>
<dbReference type="PANTHER" id="PTHR32071">
    <property type="entry name" value="TRANSCRIPTIONAL REGULATORY PROTEIN"/>
    <property type="match status" value="1"/>
</dbReference>
<dbReference type="InterPro" id="IPR009057">
    <property type="entry name" value="Homeodomain-like_sf"/>
</dbReference>
<evidence type="ECO:0000259" key="7">
    <source>
        <dbReference type="PROSITE" id="PS50112"/>
    </source>
</evidence>
<dbReference type="InterPro" id="IPR025944">
    <property type="entry name" value="Sigma_54_int_dom_CS"/>
</dbReference>
<dbReference type="GO" id="GO:0005524">
    <property type="term" value="F:ATP binding"/>
    <property type="evidence" value="ECO:0007669"/>
    <property type="project" value="UniProtKB-KW"/>
</dbReference>
<dbReference type="FunFam" id="3.40.50.300:FF:000006">
    <property type="entry name" value="DNA-binding transcriptional regulator NtrC"/>
    <property type="match status" value="1"/>
</dbReference>
<dbReference type="SMART" id="SM00091">
    <property type="entry name" value="PAS"/>
    <property type="match status" value="1"/>
</dbReference>
<dbReference type="PROSITE" id="PS00688">
    <property type="entry name" value="SIGMA54_INTERACT_3"/>
    <property type="match status" value="1"/>
</dbReference>
<dbReference type="RefSeq" id="WP_109216742.1">
    <property type="nucleotide sequence ID" value="NZ_JRFU01000185.1"/>
</dbReference>
<dbReference type="Gene3D" id="3.30.450.20">
    <property type="entry name" value="PAS domain"/>
    <property type="match status" value="1"/>
</dbReference>
<dbReference type="InterPro" id="IPR058031">
    <property type="entry name" value="AAA_lid_NorR"/>
</dbReference>
<keyword evidence="1" id="KW-0547">Nucleotide-binding</keyword>
<dbReference type="NCBIfam" id="TIGR00229">
    <property type="entry name" value="sensory_box"/>
    <property type="match status" value="1"/>
</dbReference>
<evidence type="ECO:0000313" key="9">
    <source>
        <dbReference type="Proteomes" id="UP000245288"/>
    </source>
</evidence>
<keyword evidence="3" id="KW-0805">Transcription regulation</keyword>
<protein>
    <submittedName>
        <fullName evidence="8">Uncharacterized protein</fullName>
    </submittedName>
</protein>
<reference evidence="8 9" key="1">
    <citation type="submission" date="2014-09" db="EMBL/GenBank/DDBJ databases">
        <title>Butyrate-producing bacteria isolated from human gut.</title>
        <authorList>
            <person name="Zhang Q."/>
            <person name="Zhao L."/>
        </authorList>
    </citation>
    <scope>NUCLEOTIDE SEQUENCE [LARGE SCALE GENOMIC DNA]</scope>
    <source>
        <strain evidence="8 9">21</strain>
    </source>
</reference>
<dbReference type="PROSITE" id="PS00676">
    <property type="entry name" value="SIGMA54_INTERACT_2"/>
    <property type="match status" value="1"/>
</dbReference>
<organism evidence="8 9">
    <name type="scientific">Eubacterium ramulus</name>
    <dbReference type="NCBI Taxonomy" id="39490"/>
    <lineage>
        <taxon>Bacteria</taxon>
        <taxon>Bacillati</taxon>
        <taxon>Bacillota</taxon>
        <taxon>Clostridia</taxon>
        <taxon>Eubacteriales</taxon>
        <taxon>Eubacteriaceae</taxon>
        <taxon>Eubacterium</taxon>
    </lineage>
</organism>
<dbReference type="SUPFAM" id="SSF46689">
    <property type="entry name" value="Homeodomain-like"/>
    <property type="match status" value="1"/>
</dbReference>
<dbReference type="Pfam" id="PF25601">
    <property type="entry name" value="AAA_lid_14"/>
    <property type="match status" value="1"/>
</dbReference>
<dbReference type="InterPro" id="IPR025662">
    <property type="entry name" value="Sigma_54_int_dom_ATP-bd_1"/>
</dbReference>
<evidence type="ECO:0000256" key="5">
    <source>
        <dbReference type="ARBA" id="ARBA00023163"/>
    </source>
</evidence>
<dbReference type="InterPro" id="IPR027417">
    <property type="entry name" value="P-loop_NTPase"/>
</dbReference>
<keyword evidence="2" id="KW-0067">ATP-binding</keyword>
<evidence type="ECO:0000256" key="2">
    <source>
        <dbReference type="ARBA" id="ARBA00022840"/>
    </source>
</evidence>
<dbReference type="OrthoDB" id="9803970at2"/>
<dbReference type="Pfam" id="PF00989">
    <property type="entry name" value="PAS"/>
    <property type="match status" value="1"/>
</dbReference>
<dbReference type="EMBL" id="JRFU01000185">
    <property type="protein sequence ID" value="PWE85527.1"/>
    <property type="molecule type" value="Genomic_DNA"/>
</dbReference>
<dbReference type="Proteomes" id="UP000245288">
    <property type="component" value="Unassembled WGS sequence"/>
</dbReference>
<sequence>MTDREIMLSAEQRIDELMNKMLGSDPVSKKQVLQELKAVKESVHQVTTSTIDYQIVVDNLDDNILIADASETILYVNKAYQKSSGIPKENLIGKTVSHIAETTDYFTVTTVPDVIQKKEPVMKLSYLPGQKNPSIVVGMPIFYSNGELQYIIATNRELSTYTNLRDNYNTFLNLLSDMKSAKNAVQVIQETFTLSEKQMIGEGKEMTQIRKFISNVASTDATVLVTGESGTGKELIADAIYTASKRNNMPFIKINCSSIPAQLLESELFGYEKGAFSGANAQGKKGLFEAANKGTLLLDEIGDMPMELQAKLLRAIQSNEITRVGGTKPIPLDIRLIASTNCNLKAKIAEGTFRSDLYYRLHVIPINVPPLRERKDDIALLCDHYINIFNEKYDKHLVLSEENKDALIGYSWPGNIRELRNIMEYLVVCASDMDHLDNSFLYSIFDLEGIDSYMEVKKNMTLSEAVSSYEKEFLTLAIKDVKNLKEASEILDVDISTVSRKLKQHGLSLKK</sequence>
<gene>
    <name evidence="8" type="ORF">LG34_15360</name>
</gene>
<dbReference type="Gene3D" id="1.10.8.60">
    <property type="match status" value="1"/>
</dbReference>
<evidence type="ECO:0000259" key="6">
    <source>
        <dbReference type="PROSITE" id="PS50045"/>
    </source>
</evidence>
<feature type="domain" description="Sigma-54 factor interaction" evidence="6">
    <location>
        <begin position="199"/>
        <end position="428"/>
    </location>
</feature>
<dbReference type="AlphaFoldDB" id="A0A2V1JLN6"/>
<dbReference type="SMART" id="SM00382">
    <property type="entry name" value="AAA"/>
    <property type="match status" value="1"/>
</dbReference>
<dbReference type="Pfam" id="PF00158">
    <property type="entry name" value="Sigma54_activat"/>
    <property type="match status" value="1"/>
</dbReference>
<dbReference type="Gene3D" id="3.40.50.300">
    <property type="entry name" value="P-loop containing nucleotide triphosphate hydrolases"/>
    <property type="match status" value="1"/>
</dbReference>
<dbReference type="Gene3D" id="1.10.10.60">
    <property type="entry name" value="Homeodomain-like"/>
    <property type="match status" value="1"/>
</dbReference>
<evidence type="ECO:0000256" key="4">
    <source>
        <dbReference type="ARBA" id="ARBA00023125"/>
    </source>
</evidence>
<dbReference type="CDD" id="cd00009">
    <property type="entry name" value="AAA"/>
    <property type="match status" value="1"/>
</dbReference>
<dbReference type="PROSITE" id="PS00675">
    <property type="entry name" value="SIGMA54_INTERACT_1"/>
    <property type="match status" value="1"/>
</dbReference>
<evidence type="ECO:0000256" key="3">
    <source>
        <dbReference type="ARBA" id="ARBA00023015"/>
    </source>
</evidence>
<dbReference type="PROSITE" id="PS50045">
    <property type="entry name" value="SIGMA54_INTERACT_4"/>
    <property type="match status" value="1"/>
</dbReference>
<dbReference type="PANTHER" id="PTHR32071:SF57">
    <property type="entry name" value="C4-DICARBOXYLATE TRANSPORT TRANSCRIPTIONAL REGULATORY PROTEIN DCTD"/>
    <property type="match status" value="1"/>
</dbReference>
<keyword evidence="5" id="KW-0804">Transcription</keyword>
<evidence type="ECO:0000256" key="1">
    <source>
        <dbReference type="ARBA" id="ARBA00022741"/>
    </source>
</evidence>
<dbReference type="GO" id="GO:0003677">
    <property type="term" value="F:DNA binding"/>
    <property type="evidence" value="ECO:0007669"/>
    <property type="project" value="UniProtKB-KW"/>
</dbReference>
<keyword evidence="4" id="KW-0238">DNA-binding</keyword>
<keyword evidence="9" id="KW-1185">Reference proteome</keyword>
<comment type="caution">
    <text evidence="8">The sequence shown here is derived from an EMBL/GenBank/DDBJ whole genome shotgun (WGS) entry which is preliminary data.</text>
</comment>
<dbReference type="InterPro" id="IPR002078">
    <property type="entry name" value="Sigma_54_int"/>
</dbReference>